<dbReference type="PANTHER" id="PTHR48207:SF3">
    <property type="entry name" value="SUCCINATE--HYDROXYMETHYLGLUTARATE COA-TRANSFERASE"/>
    <property type="match status" value="1"/>
</dbReference>
<organism evidence="3 4">
    <name type="scientific">Corynebacterium xerosis</name>
    <dbReference type="NCBI Taxonomy" id="1725"/>
    <lineage>
        <taxon>Bacteria</taxon>
        <taxon>Bacillati</taxon>
        <taxon>Actinomycetota</taxon>
        <taxon>Actinomycetes</taxon>
        <taxon>Mycobacteriales</taxon>
        <taxon>Corynebacteriaceae</taxon>
        <taxon>Corynebacterium</taxon>
    </lineage>
</organism>
<dbReference type="AlphaFoldDB" id="A0A7X9SWB2"/>
<protein>
    <submittedName>
        <fullName evidence="3">CoA transferase</fullName>
    </submittedName>
</protein>
<feature type="region of interest" description="Disordered" evidence="2">
    <location>
        <begin position="385"/>
        <end position="405"/>
    </location>
</feature>
<dbReference type="SUPFAM" id="SSF89796">
    <property type="entry name" value="CoA-transferase family III (CaiB/BaiF)"/>
    <property type="match status" value="1"/>
</dbReference>
<dbReference type="InterPro" id="IPR003673">
    <property type="entry name" value="CoA-Trfase_fam_III"/>
</dbReference>
<evidence type="ECO:0000313" key="3">
    <source>
        <dbReference type="EMBL" id="NMF09233.1"/>
    </source>
</evidence>
<dbReference type="InterPro" id="IPR023606">
    <property type="entry name" value="CoA-Trfase_III_dom_1_sf"/>
</dbReference>
<gene>
    <name evidence="3" type="ORF">HF852_06420</name>
</gene>
<name>A0A7X9SWB2_9CORY</name>
<evidence type="ECO:0000313" key="4">
    <source>
        <dbReference type="Proteomes" id="UP000589552"/>
    </source>
</evidence>
<keyword evidence="1 3" id="KW-0808">Transferase</keyword>
<dbReference type="GO" id="GO:0008410">
    <property type="term" value="F:CoA-transferase activity"/>
    <property type="evidence" value="ECO:0007669"/>
    <property type="project" value="TreeGrafter"/>
</dbReference>
<feature type="compositionally biased region" description="Pro residues" evidence="2">
    <location>
        <begin position="396"/>
        <end position="405"/>
    </location>
</feature>
<comment type="caution">
    <text evidence="3">The sequence shown here is derived from an EMBL/GenBank/DDBJ whole genome shotgun (WGS) entry which is preliminary data.</text>
</comment>
<dbReference type="Pfam" id="PF02515">
    <property type="entry name" value="CoA_transf_3"/>
    <property type="match status" value="1"/>
</dbReference>
<sequence length="405" mass="43812">MSSSLEGIRVIDISRVLAGPLCGQMLADHGAEVFKVEPPSGDETRFWGPPFFKENQSAYFTGLNRNKRNISLDLRSEQGQTVLRKMLEDADVLIENFKAGTLEKWGLSDDVIRRDFPRLVHCRITGYGTDGPLGGAPGYDAVIQAYSGLMSINGEADGPEMRIGIPLVDIVTSLNALSGILMALRARDTSGRGQLLDMALLDSALSILHPHAYTYLASGRDPVRTGVAHPTISPYETFQAADGPFFLGVGNDGQFRKAVKVLDAEDEVAGPDFATNPARLRNRPRLKEILGEKIGQRTRAELSAAMIEAGVPAGPVNKISEALSEPQARHRGMVVETDGYRGIGLPIKLTETPGQVRFGPRSRGEDNEEILGLFGFSEEEMASFEEDGVISSHSPAEPPWPASAS</sequence>
<dbReference type="Gene3D" id="3.40.50.10540">
    <property type="entry name" value="Crotonobetainyl-coa:carnitine coa-transferase, domain 1"/>
    <property type="match status" value="1"/>
</dbReference>
<proteinExistence type="predicted"/>
<reference evidence="3 4" key="1">
    <citation type="submission" date="2020-04" db="EMBL/GenBank/DDBJ databases">
        <authorList>
            <person name="Hitch T.C.A."/>
            <person name="Wylensek D."/>
            <person name="Clavel T."/>
        </authorList>
    </citation>
    <scope>NUCLEOTIDE SEQUENCE [LARGE SCALE GENOMIC DNA]</scope>
    <source>
        <strain evidence="3 4">BL-383-APC-2I</strain>
    </source>
</reference>
<dbReference type="Proteomes" id="UP000589552">
    <property type="component" value="Unassembled WGS sequence"/>
</dbReference>
<dbReference type="PANTHER" id="PTHR48207">
    <property type="entry name" value="SUCCINATE--HYDROXYMETHYLGLUTARATE COA-TRANSFERASE"/>
    <property type="match status" value="1"/>
</dbReference>
<evidence type="ECO:0000256" key="1">
    <source>
        <dbReference type="ARBA" id="ARBA00022679"/>
    </source>
</evidence>
<accession>A0A7X9SWB2</accession>
<dbReference type="InterPro" id="IPR044855">
    <property type="entry name" value="CoA-Trfase_III_dom3_sf"/>
</dbReference>
<dbReference type="Gene3D" id="3.30.1540.10">
    <property type="entry name" value="formyl-coa transferase, domain 3"/>
    <property type="match status" value="1"/>
</dbReference>
<evidence type="ECO:0000256" key="2">
    <source>
        <dbReference type="SAM" id="MobiDB-lite"/>
    </source>
</evidence>
<dbReference type="InterPro" id="IPR050483">
    <property type="entry name" value="CoA-transferase_III_domain"/>
</dbReference>
<dbReference type="RefSeq" id="WP_168937719.1">
    <property type="nucleotide sequence ID" value="NZ_JABAGA010000003.1"/>
</dbReference>
<dbReference type="EMBL" id="JABAGA010000003">
    <property type="protein sequence ID" value="NMF09233.1"/>
    <property type="molecule type" value="Genomic_DNA"/>
</dbReference>